<feature type="transmembrane region" description="Helical" evidence="3">
    <location>
        <begin position="38"/>
        <end position="64"/>
    </location>
</feature>
<sequence length="358" mass="38767">MTEDSAEKEHEPSARKLEEARRKGEIPRSADLTTAASYAGLLLAGLAFGPALLLAFGSSAMVFLDQPERMAGRFLGGGGGLGGAVLAGTGGAVLPLFLLPAVAALAVLLAQRGLVFAPGKLAPKLERISPIAGAKNKFGRKGLFEFAKSLGKLVITSILLWLFLRGRAQEILTTLHLAPGPAAALMMRLILDFLLLIFLLALVIGLVDLFWQRAEHLRQHRMTRKEMLDEQKSSEGDPHMKARRRQRGQDIATNRMLDDVAKADVVIVNPTHFAIALKWDRDSRRAPVCLAKGVDEIAARIRERAALAGVPLHHDPATARALHATIAIGDEIHPDHYRAVAAAIRFAMRMRKGARGRA</sequence>
<dbReference type="PANTHER" id="PTHR30531:SF12">
    <property type="entry name" value="FLAGELLAR BIOSYNTHETIC PROTEIN FLHB"/>
    <property type="match status" value="1"/>
</dbReference>
<dbReference type="PRINTS" id="PR00950">
    <property type="entry name" value="TYPE3IMSPROT"/>
</dbReference>
<evidence type="ECO:0000256" key="2">
    <source>
        <dbReference type="SAM" id="MobiDB-lite"/>
    </source>
</evidence>
<proteinExistence type="inferred from homology"/>
<dbReference type="EMBL" id="JAESVN010000002">
    <property type="protein sequence ID" value="MBL4917023.1"/>
    <property type="molecule type" value="Genomic_DNA"/>
</dbReference>
<keyword evidence="4" id="KW-0966">Cell projection</keyword>
<dbReference type="Pfam" id="PF01312">
    <property type="entry name" value="Bac_export_2"/>
    <property type="match status" value="1"/>
</dbReference>
<feature type="region of interest" description="Disordered" evidence="2">
    <location>
        <begin position="1"/>
        <end position="25"/>
    </location>
</feature>
<evidence type="ECO:0000313" key="4">
    <source>
        <dbReference type="EMBL" id="MBL4917023.1"/>
    </source>
</evidence>
<organism evidence="4 5">
    <name type="scientific">Szabonella alba</name>
    <dbReference type="NCBI Taxonomy" id="2804194"/>
    <lineage>
        <taxon>Bacteria</taxon>
        <taxon>Pseudomonadati</taxon>
        <taxon>Pseudomonadota</taxon>
        <taxon>Alphaproteobacteria</taxon>
        <taxon>Rhodobacterales</taxon>
        <taxon>Paracoccaceae</taxon>
        <taxon>Szabonella</taxon>
    </lineage>
</organism>
<keyword evidence="3" id="KW-0472">Membrane</keyword>
<dbReference type="InterPro" id="IPR029025">
    <property type="entry name" value="T3SS_substrate_exporter_C"/>
</dbReference>
<evidence type="ECO:0000313" key="5">
    <source>
        <dbReference type="Proteomes" id="UP000648908"/>
    </source>
</evidence>
<accession>A0A8K0VB80</accession>
<dbReference type="PANTHER" id="PTHR30531">
    <property type="entry name" value="FLAGELLAR BIOSYNTHETIC PROTEIN FLHB"/>
    <property type="match status" value="1"/>
</dbReference>
<keyword evidence="4" id="KW-0282">Flagellum</keyword>
<evidence type="ECO:0000256" key="1">
    <source>
        <dbReference type="ARBA" id="ARBA00010690"/>
    </source>
</evidence>
<feature type="region of interest" description="Disordered" evidence="2">
    <location>
        <begin position="223"/>
        <end position="248"/>
    </location>
</feature>
<keyword evidence="4" id="KW-0969">Cilium</keyword>
<evidence type="ECO:0000256" key="3">
    <source>
        <dbReference type="SAM" id="Phobius"/>
    </source>
</evidence>
<gene>
    <name evidence="4" type="ORF">JL811_07275</name>
</gene>
<feature type="transmembrane region" description="Helical" evidence="3">
    <location>
        <begin position="84"/>
        <end position="110"/>
    </location>
</feature>
<reference evidence="4" key="1">
    <citation type="submission" date="2021-01" db="EMBL/GenBank/DDBJ databases">
        <title>Tabrizicola alba sp. nov. a motile alkaliphilic bacterium isolated from a soda lake.</title>
        <authorList>
            <person name="Szuroczki S."/>
            <person name="Abbaszade G."/>
            <person name="Schumann P."/>
            <person name="Toth E."/>
        </authorList>
    </citation>
    <scope>NUCLEOTIDE SEQUENCE</scope>
    <source>
        <strain evidence="4">DMG-N-6</strain>
    </source>
</reference>
<dbReference type="RefSeq" id="WP_202687813.1">
    <property type="nucleotide sequence ID" value="NZ_JAESVN010000002.1"/>
</dbReference>
<feature type="compositionally biased region" description="Basic and acidic residues" evidence="2">
    <location>
        <begin position="224"/>
        <end position="240"/>
    </location>
</feature>
<dbReference type="AlphaFoldDB" id="A0A8K0VB80"/>
<comment type="caution">
    <text evidence="4">The sequence shown here is derived from an EMBL/GenBank/DDBJ whole genome shotgun (WGS) entry which is preliminary data.</text>
</comment>
<dbReference type="GO" id="GO:0009306">
    <property type="term" value="P:protein secretion"/>
    <property type="evidence" value="ECO:0007669"/>
    <property type="project" value="InterPro"/>
</dbReference>
<name>A0A8K0VB80_9RHOB</name>
<dbReference type="SUPFAM" id="SSF160544">
    <property type="entry name" value="EscU C-terminal domain-like"/>
    <property type="match status" value="1"/>
</dbReference>
<keyword evidence="5" id="KW-1185">Reference proteome</keyword>
<feature type="transmembrane region" description="Helical" evidence="3">
    <location>
        <begin position="146"/>
        <end position="164"/>
    </location>
</feature>
<protein>
    <submittedName>
        <fullName evidence="4">Flagellar biosynthesis protein FlhB</fullName>
    </submittedName>
</protein>
<keyword evidence="3" id="KW-0812">Transmembrane</keyword>
<keyword evidence="3" id="KW-1133">Transmembrane helix</keyword>
<dbReference type="Proteomes" id="UP000648908">
    <property type="component" value="Unassembled WGS sequence"/>
</dbReference>
<dbReference type="Gene3D" id="3.40.1690.10">
    <property type="entry name" value="secretion proteins EscU"/>
    <property type="match status" value="1"/>
</dbReference>
<comment type="similarity">
    <text evidence="1">Belongs to the type III secretion exporter family.</text>
</comment>
<feature type="transmembrane region" description="Helical" evidence="3">
    <location>
        <begin position="184"/>
        <end position="211"/>
    </location>
</feature>
<dbReference type="InterPro" id="IPR006135">
    <property type="entry name" value="T3SS_substrate_exporter"/>
</dbReference>
<dbReference type="GO" id="GO:0005886">
    <property type="term" value="C:plasma membrane"/>
    <property type="evidence" value="ECO:0007669"/>
    <property type="project" value="TreeGrafter"/>
</dbReference>